<evidence type="ECO:0000256" key="12">
    <source>
        <dbReference type="ARBA" id="ARBA00025437"/>
    </source>
</evidence>
<evidence type="ECO:0000313" key="16">
    <source>
        <dbReference type="EMBL" id="THH36066.1"/>
    </source>
</evidence>
<evidence type="ECO:0000256" key="10">
    <source>
        <dbReference type="ARBA" id="ARBA00023157"/>
    </source>
</evidence>
<protein>
    <recommendedName>
        <fullName evidence="4 14">Vitamin B12-dependent ribonucleotide reductase</fullName>
        <ecNumber evidence="3 14">1.17.4.1</ecNumber>
    </recommendedName>
</protein>
<keyword evidence="9" id="KW-0215">Deoxyribonucleotide synthesis</keyword>
<dbReference type="GO" id="GO:0009263">
    <property type="term" value="P:deoxyribonucleotide biosynthetic process"/>
    <property type="evidence" value="ECO:0007669"/>
    <property type="project" value="UniProtKB-KW"/>
</dbReference>
<dbReference type="Gene3D" id="3.20.70.20">
    <property type="match status" value="1"/>
</dbReference>
<evidence type="ECO:0000256" key="4">
    <source>
        <dbReference type="ARBA" id="ARBA00014409"/>
    </source>
</evidence>
<dbReference type="Pfam" id="PF12637">
    <property type="entry name" value="TSCPD"/>
    <property type="match status" value="1"/>
</dbReference>
<sequence length="839" mass="91163">MTRFAAPIAEQIWDMKYRFKEADGTPIDLTVEDTWRRIARDLAKVEATPDVWEDRFYAALEDFKFLPAGRITAGAGTARSVTLFNCFVMGTIPDSMGGIFEMLKEAALTMQQGGGIGYDFSTIRPKGAGVAGVAADASGPLSFMDVWDAMCRTIMSAGSRRGAMMATMRCDHPDIEDFIVAKSDPARLRMFNMSVLITDDFMDAVKADASWDLQFDGMVYHTVEARDLWNRIMQATYDYAEPGVIFIDRINAANNLSYCETIAATNPCGEQPLPPYGACLLGSINLARLVDAPFEDAAQLDEAALTELVATAIRMMDNTVDASRFPLEAQAQEAAAKRRIGLGVTGLADALLMVGLRYGSDAAAAQTEAWLKAIARAAYLASVELAKEKGAFPLFEAEKYLASGTMTAMDEDVRAAIAEHGIRNALLTSIAPTGTISLYAGNVSSGIEPVFAYAYTRKVLQKDGTRTEEEVVDYAVQMWRDKFGDAELPDYFVNAQTLAPLDHVKMQAAAQKWVDSSISKTINCPEDIDFDAFKDVYLQAYETGCKGCTTYRPNDVTGSVLSISGNNEGKAELPELATSAERLKWAAEAAGYETPQAAADAMGVKRASYSRWVANSGNEISKEDAILASHAFDVPAGWLLFGEVEDAPAVVAEGSAAPMQPHGDVIYMAEPLDRPAALEGHTYKVKWPDSEHALYITINDIMQAGKRRPFEVFINSKNMEHFAWTVALTRMISAVFRRGGDVSFVVEELKAVFDPRGGAWMQGKYIPSILAAIGGVIEQHMIRIGFIEGEGLGLKSDPHAQVVNLDGGRGKACPSCGQYEMRMIEGCMTCAACGHSKCG</sequence>
<dbReference type="CDD" id="cd00093">
    <property type="entry name" value="HTH_XRE"/>
    <property type="match status" value="1"/>
</dbReference>
<keyword evidence="6 14" id="KW-0237">DNA synthesis</keyword>
<dbReference type="Pfam" id="PF02867">
    <property type="entry name" value="Ribonuc_red_lgC"/>
    <property type="match status" value="1"/>
</dbReference>
<organism evidence="16 17">
    <name type="scientific">Aliishimia ponticola</name>
    <dbReference type="NCBI Taxonomy" id="2499833"/>
    <lineage>
        <taxon>Bacteria</taxon>
        <taxon>Pseudomonadati</taxon>
        <taxon>Pseudomonadota</taxon>
        <taxon>Alphaproteobacteria</taxon>
        <taxon>Rhodobacterales</taxon>
        <taxon>Paracoccaceae</taxon>
        <taxon>Aliishimia</taxon>
    </lineage>
</organism>
<evidence type="ECO:0000256" key="13">
    <source>
        <dbReference type="ARBA" id="ARBA00047754"/>
    </source>
</evidence>
<keyword evidence="10" id="KW-1015">Disulfide bond</keyword>
<dbReference type="InterPro" id="IPR050862">
    <property type="entry name" value="RdRp_reductase_class-2"/>
</dbReference>
<evidence type="ECO:0000256" key="2">
    <source>
        <dbReference type="ARBA" id="ARBA00007405"/>
    </source>
</evidence>
<gene>
    <name evidence="16" type="ORF">E4Z66_13480</name>
</gene>
<dbReference type="PROSITE" id="PS50943">
    <property type="entry name" value="HTH_CROC1"/>
    <property type="match status" value="1"/>
</dbReference>
<evidence type="ECO:0000256" key="11">
    <source>
        <dbReference type="ARBA" id="ARBA00023285"/>
    </source>
</evidence>
<dbReference type="PRINTS" id="PR01183">
    <property type="entry name" value="RIBORDTASEM1"/>
</dbReference>
<dbReference type="GO" id="GO:0031419">
    <property type="term" value="F:cobalamin binding"/>
    <property type="evidence" value="ECO:0007669"/>
    <property type="project" value="UniProtKB-KW"/>
</dbReference>
<dbReference type="InterPro" id="IPR013509">
    <property type="entry name" value="RNR_lsu_N"/>
</dbReference>
<evidence type="ECO:0000313" key="17">
    <source>
        <dbReference type="Proteomes" id="UP000306602"/>
    </source>
</evidence>
<dbReference type="CDD" id="cd02888">
    <property type="entry name" value="RNR_II_dimer"/>
    <property type="match status" value="1"/>
</dbReference>
<dbReference type="Proteomes" id="UP000306602">
    <property type="component" value="Unassembled WGS sequence"/>
</dbReference>
<comment type="catalytic activity">
    <reaction evidence="13 14">
        <text>a 2'-deoxyribonucleoside 5'-diphosphate + [thioredoxin]-disulfide + H2O = a ribonucleoside 5'-diphosphate + [thioredoxin]-dithiol</text>
        <dbReference type="Rhea" id="RHEA:23252"/>
        <dbReference type="Rhea" id="RHEA-COMP:10698"/>
        <dbReference type="Rhea" id="RHEA-COMP:10700"/>
        <dbReference type="ChEBI" id="CHEBI:15377"/>
        <dbReference type="ChEBI" id="CHEBI:29950"/>
        <dbReference type="ChEBI" id="CHEBI:50058"/>
        <dbReference type="ChEBI" id="CHEBI:57930"/>
        <dbReference type="ChEBI" id="CHEBI:73316"/>
        <dbReference type="EC" id="1.17.4.1"/>
    </reaction>
</comment>
<dbReference type="InterPro" id="IPR024434">
    <property type="entry name" value="TSCPD_dom"/>
</dbReference>
<dbReference type="InterPro" id="IPR013344">
    <property type="entry name" value="RNR_NrdJ/NrdZ"/>
</dbReference>
<name>A0A4S4N9X5_9RHOB</name>
<dbReference type="SUPFAM" id="SSF51998">
    <property type="entry name" value="PFL-like glycyl radical enzymes"/>
    <property type="match status" value="1"/>
</dbReference>
<keyword evidence="7 14" id="KW-0547">Nucleotide-binding</keyword>
<dbReference type="Pfam" id="PF00317">
    <property type="entry name" value="Ribonuc_red_lgN"/>
    <property type="match status" value="1"/>
</dbReference>
<keyword evidence="11 14" id="KW-0170">Cobalt</keyword>
<dbReference type="EMBL" id="SRKY01000003">
    <property type="protein sequence ID" value="THH36066.1"/>
    <property type="molecule type" value="Genomic_DNA"/>
</dbReference>
<comment type="function">
    <text evidence="12 14">Catalyzes the reduction of ribonucleotides to deoxyribonucleotides. May function to provide a pool of deoxyribonucleotide precursors for DNA repair during oxygen limitation and/or for immediate growth after restoration of oxygen.</text>
</comment>
<evidence type="ECO:0000256" key="8">
    <source>
        <dbReference type="ARBA" id="ARBA00023002"/>
    </source>
</evidence>
<evidence type="ECO:0000256" key="3">
    <source>
        <dbReference type="ARBA" id="ARBA00012274"/>
    </source>
</evidence>
<evidence type="ECO:0000256" key="7">
    <source>
        <dbReference type="ARBA" id="ARBA00022741"/>
    </source>
</evidence>
<comment type="similarity">
    <text evidence="2 14">Belongs to the ribonucleoside diphosphate reductase class-2 family.</text>
</comment>
<dbReference type="InterPro" id="IPR001387">
    <property type="entry name" value="Cro/C1-type_HTH"/>
</dbReference>
<dbReference type="PANTHER" id="PTHR43371:SF1">
    <property type="entry name" value="RIBONUCLEOSIDE-DIPHOSPHATE REDUCTASE"/>
    <property type="match status" value="1"/>
</dbReference>
<reference evidence="16 17" key="1">
    <citation type="submission" date="2019-04" db="EMBL/GenBank/DDBJ databases">
        <title>Shimia ponticola sp. nov., isolated from seawater.</title>
        <authorList>
            <person name="Kim Y.-O."/>
            <person name="Yoon J.-H."/>
        </authorList>
    </citation>
    <scope>NUCLEOTIDE SEQUENCE [LARGE SCALE GENOMIC DNA]</scope>
    <source>
        <strain evidence="16 17">MYP11</strain>
    </source>
</reference>
<dbReference type="AlphaFoldDB" id="A0A4S4N9X5"/>
<dbReference type="OrthoDB" id="9762933at2"/>
<evidence type="ECO:0000256" key="6">
    <source>
        <dbReference type="ARBA" id="ARBA00022634"/>
    </source>
</evidence>
<dbReference type="GO" id="GO:0004748">
    <property type="term" value="F:ribonucleoside-diphosphate reductase activity, thioredoxin disulfide as acceptor"/>
    <property type="evidence" value="ECO:0007669"/>
    <property type="project" value="UniProtKB-EC"/>
</dbReference>
<evidence type="ECO:0000256" key="5">
    <source>
        <dbReference type="ARBA" id="ARBA00022628"/>
    </source>
</evidence>
<dbReference type="Gene3D" id="1.10.260.40">
    <property type="entry name" value="lambda repressor-like DNA-binding domains"/>
    <property type="match status" value="1"/>
</dbReference>
<dbReference type="SMART" id="SM00530">
    <property type="entry name" value="HTH_XRE"/>
    <property type="match status" value="1"/>
</dbReference>
<dbReference type="NCBIfam" id="TIGR02504">
    <property type="entry name" value="NrdJ_Z"/>
    <property type="match status" value="1"/>
</dbReference>
<comment type="caution">
    <text evidence="16">The sequence shown here is derived from an EMBL/GenBank/DDBJ whole genome shotgun (WGS) entry which is preliminary data.</text>
</comment>
<dbReference type="GO" id="GO:0003677">
    <property type="term" value="F:DNA binding"/>
    <property type="evidence" value="ECO:0007669"/>
    <property type="project" value="InterPro"/>
</dbReference>
<keyword evidence="17" id="KW-1185">Reference proteome</keyword>
<dbReference type="InterPro" id="IPR000788">
    <property type="entry name" value="RNR_lg_C"/>
</dbReference>
<dbReference type="InterPro" id="IPR010982">
    <property type="entry name" value="Lambda_DNA-bd_dom_sf"/>
</dbReference>
<evidence type="ECO:0000256" key="14">
    <source>
        <dbReference type="RuleBase" id="RU364064"/>
    </source>
</evidence>
<dbReference type="RefSeq" id="WP_136463536.1">
    <property type="nucleotide sequence ID" value="NZ_SRKY01000003.1"/>
</dbReference>
<accession>A0A4S4N9X5</accession>
<dbReference type="GO" id="GO:0071897">
    <property type="term" value="P:DNA biosynthetic process"/>
    <property type="evidence" value="ECO:0007669"/>
    <property type="project" value="UniProtKB-KW"/>
</dbReference>
<comment type="cofactor">
    <cofactor evidence="1 14">
        <name>adenosylcob(III)alamin</name>
        <dbReference type="ChEBI" id="CHEBI:18408"/>
    </cofactor>
</comment>
<keyword evidence="8 14" id="KW-0560">Oxidoreductase</keyword>
<evidence type="ECO:0000259" key="15">
    <source>
        <dbReference type="PROSITE" id="PS50943"/>
    </source>
</evidence>
<keyword evidence="5 14" id="KW-0846">Cobalamin</keyword>
<proteinExistence type="inferred from homology"/>
<evidence type="ECO:0000256" key="1">
    <source>
        <dbReference type="ARBA" id="ARBA00001922"/>
    </source>
</evidence>
<dbReference type="GO" id="GO:0005524">
    <property type="term" value="F:ATP binding"/>
    <property type="evidence" value="ECO:0007669"/>
    <property type="project" value="InterPro"/>
</dbReference>
<evidence type="ECO:0000256" key="9">
    <source>
        <dbReference type="ARBA" id="ARBA00023116"/>
    </source>
</evidence>
<feature type="domain" description="HTH cro/C1-type" evidence="15">
    <location>
        <begin position="594"/>
        <end position="639"/>
    </location>
</feature>
<dbReference type="EC" id="1.17.4.1" evidence="3 14"/>
<dbReference type="PANTHER" id="PTHR43371">
    <property type="entry name" value="VITAMIN B12-DEPENDENT RIBONUCLEOTIDE REDUCTASE"/>
    <property type="match status" value="1"/>
</dbReference>